<dbReference type="SUPFAM" id="SSF55486">
    <property type="entry name" value="Metalloproteases ('zincins'), catalytic domain"/>
    <property type="match status" value="1"/>
</dbReference>
<dbReference type="AlphaFoldDB" id="A0A3M0BF55"/>
<dbReference type="EC" id="3.4.24.70" evidence="8"/>
<evidence type="ECO:0000256" key="1">
    <source>
        <dbReference type="ARBA" id="ARBA00006040"/>
    </source>
</evidence>
<dbReference type="InterPro" id="IPR045090">
    <property type="entry name" value="Pept_M3A_M3B"/>
</dbReference>
<proteinExistence type="inferred from homology"/>
<keyword evidence="10" id="KW-0175">Coiled coil</keyword>
<dbReference type="GO" id="GO:0005829">
    <property type="term" value="C:cytosol"/>
    <property type="evidence" value="ECO:0007669"/>
    <property type="project" value="UniProtKB-ARBA"/>
</dbReference>
<dbReference type="EMBL" id="REFO01000013">
    <property type="protein sequence ID" value="RMA93225.1"/>
    <property type="molecule type" value="Genomic_DNA"/>
</dbReference>
<dbReference type="Gene3D" id="3.40.390.10">
    <property type="entry name" value="Collagenase (Catalytic Domain)"/>
    <property type="match status" value="1"/>
</dbReference>
<feature type="coiled-coil region" evidence="10">
    <location>
        <begin position="10"/>
        <end position="41"/>
    </location>
</feature>
<dbReference type="GO" id="GO:0006518">
    <property type="term" value="P:peptide metabolic process"/>
    <property type="evidence" value="ECO:0007669"/>
    <property type="project" value="TreeGrafter"/>
</dbReference>
<evidence type="ECO:0000259" key="11">
    <source>
        <dbReference type="Pfam" id="PF01432"/>
    </source>
</evidence>
<evidence type="ECO:0000256" key="5">
    <source>
        <dbReference type="ARBA" id="ARBA00022833"/>
    </source>
</evidence>
<evidence type="ECO:0000256" key="3">
    <source>
        <dbReference type="ARBA" id="ARBA00022723"/>
    </source>
</evidence>
<feature type="domain" description="Oligopeptidase A N-terminal" evidence="12">
    <location>
        <begin position="24"/>
        <end position="141"/>
    </location>
</feature>
<dbReference type="Gene3D" id="1.10.1370.10">
    <property type="entry name" value="Neurolysin, domain 3"/>
    <property type="match status" value="1"/>
</dbReference>
<gene>
    <name evidence="13" type="ORF">CLV39_1286</name>
</gene>
<keyword evidence="14" id="KW-1185">Reference proteome</keyword>
<evidence type="ECO:0000256" key="4">
    <source>
        <dbReference type="ARBA" id="ARBA00022801"/>
    </source>
</evidence>
<dbReference type="PANTHER" id="PTHR11804:SF84">
    <property type="entry name" value="SACCHAROLYSIN"/>
    <property type="match status" value="1"/>
</dbReference>
<comment type="caution">
    <text evidence="13">The sequence shown here is derived from an EMBL/GenBank/DDBJ whole genome shotgun (WGS) entry which is preliminary data.</text>
</comment>
<keyword evidence="6 9" id="KW-0482">Metalloprotease</keyword>
<organism evidence="13 14">
    <name type="scientific">Hydrogenothermus marinus</name>
    <dbReference type="NCBI Taxonomy" id="133270"/>
    <lineage>
        <taxon>Bacteria</taxon>
        <taxon>Pseudomonadati</taxon>
        <taxon>Aquificota</taxon>
        <taxon>Aquificia</taxon>
        <taxon>Aquificales</taxon>
        <taxon>Hydrogenothermaceae</taxon>
        <taxon>Hydrogenothermus</taxon>
    </lineage>
</organism>
<evidence type="ECO:0000256" key="7">
    <source>
        <dbReference type="ARBA" id="ARBA00024603"/>
    </source>
</evidence>
<comment type="similarity">
    <text evidence="1 9">Belongs to the peptidase M3 family.</text>
</comment>
<comment type="cofactor">
    <cofactor evidence="9">
        <name>Zn(2+)</name>
        <dbReference type="ChEBI" id="CHEBI:29105"/>
    </cofactor>
    <text evidence="9">Binds 1 zinc ion.</text>
</comment>
<protein>
    <recommendedName>
        <fullName evidence="8">oligopeptidase A</fullName>
        <ecNumber evidence="8">3.4.24.70</ecNumber>
    </recommendedName>
</protein>
<accession>A0A3M0BF55</accession>
<dbReference type="FunFam" id="3.40.390.10:FF:000009">
    <property type="entry name" value="Oligopeptidase A"/>
    <property type="match status" value="1"/>
</dbReference>
<dbReference type="InterPro" id="IPR024080">
    <property type="entry name" value="Neurolysin/TOP_N"/>
</dbReference>
<evidence type="ECO:0000256" key="9">
    <source>
        <dbReference type="RuleBase" id="RU003435"/>
    </source>
</evidence>
<dbReference type="InterPro" id="IPR024079">
    <property type="entry name" value="MetalloPept_cat_dom_sf"/>
</dbReference>
<dbReference type="InterPro" id="IPR024077">
    <property type="entry name" value="Neurolysin/TOP_dom2"/>
</dbReference>
<evidence type="ECO:0000259" key="12">
    <source>
        <dbReference type="Pfam" id="PF19310"/>
    </source>
</evidence>
<evidence type="ECO:0000256" key="2">
    <source>
        <dbReference type="ARBA" id="ARBA00022670"/>
    </source>
</evidence>
<sequence length="659" mass="76766">MIFPEFTITDENINEQKEKVLKQIKENKEKIKQLLQIKEKTYKNFVKPYQDLQVKLGILFTPIAHLNYVNNSENTQKAYTELLPVLTQYQTELEQNEDIYKAFKEIYEKEKDSLNQEQKKVLEDIITDFELAGVGLEEEKRNKVKELNIKLSQLSNQFAQNLLNATNSYEMIIEDFEDIKELPKSDLESAKIEKDGKTVYRFTLQQPSYIAYMTYGSNRQKREELYKAYTTRAPENDKVLEEILALRHEKAKLLGFKNYAELSLKKKMAQSPEEVIEFLRELAKKSKPQAEKEYEELNQFAKKLGLNDDVQAYDFAYYSEKLKKEKFGISDELYKPYFEKENVVNGLFSFLNKLFKLEFEKVDVPVWHPSVLVYHIHRKGNLIGRLYLDLEARKGKRDGAWMDEWVVHHETSEGEKLYPIAFIVANFAPKTDKTPSLLRPYDVETLFHEMGHALQHLVSEVKEPFVSGISGVEWDAVEFPSQFLEKFAYEPLVLKSFAKHYKTGEPLPDELIEKLNKAKNFQSALAMVRQLEFGLFDILIHMDKYTAKDVQEILNKVREEVAVIKPPKYNKFQWSFGHIFAGGYAAGYYSYKWAEVLSADAYFMFVDNGIYNDDVAESFYEEILTKGGSRPAMELFEKFAGRKPDIDALLRLSGIKGGN</sequence>
<evidence type="ECO:0000256" key="10">
    <source>
        <dbReference type="SAM" id="Coils"/>
    </source>
</evidence>
<dbReference type="CDD" id="cd06456">
    <property type="entry name" value="M3A_DCP"/>
    <property type="match status" value="1"/>
</dbReference>
<name>A0A3M0BF55_9AQUI</name>
<feature type="domain" description="Peptidase M3A/M3B catalytic" evidence="11">
    <location>
        <begin position="213"/>
        <end position="651"/>
    </location>
</feature>
<dbReference type="Proteomes" id="UP000280842">
    <property type="component" value="Unassembled WGS sequence"/>
</dbReference>
<reference evidence="13 14" key="1">
    <citation type="submission" date="2018-10" db="EMBL/GenBank/DDBJ databases">
        <title>Genomic Encyclopedia of Archaeal and Bacterial Type Strains, Phase II (KMG-II): from individual species to whole genera.</title>
        <authorList>
            <person name="Goeker M."/>
        </authorList>
    </citation>
    <scope>NUCLEOTIDE SEQUENCE [LARGE SCALE GENOMIC DNA]</scope>
    <source>
        <strain evidence="13 14">VM1</strain>
    </source>
</reference>
<dbReference type="InterPro" id="IPR045666">
    <property type="entry name" value="OpdA_N"/>
</dbReference>
<dbReference type="PANTHER" id="PTHR11804">
    <property type="entry name" value="PROTEASE M3 THIMET OLIGOPEPTIDASE-RELATED"/>
    <property type="match status" value="1"/>
</dbReference>
<evidence type="ECO:0000313" key="13">
    <source>
        <dbReference type="EMBL" id="RMA93225.1"/>
    </source>
</evidence>
<dbReference type="GO" id="GO:0004222">
    <property type="term" value="F:metalloendopeptidase activity"/>
    <property type="evidence" value="ECO:0007669"/>
    <property type="project" value="UniProtKB-EC"/>
</dbReference>
<dbReference type="Pfam" id="PF01432">
    <property type="entry name" value="Peptidase_M3"/>
    <property type="match status" value="1"/>
</dbReference>
<keyword evidence="2 9" id="KW-0645">Protease</keyword>
<comment type="catalytic activity">
    <reaction evidence="7">
        <text>Hydrolysis of oligopeptides, with broad specificity. Gly or Ala commonly occur as P1 or P1' residues, but more distant residues are also important, as is shown by the fact that Z-Gly-Pro-Gly-|-Gly-Pro-Ala is cleaved, but not Z-(Gly)(5).</text>
        <dbReference type="EC" id="3.4.24.70"/>
    </reaction>
</comment>
<keyword evidence="4 9" id="KW-0378">Hydrolase</keyword>
<evidence type="ECO:0000256" key="8">
    <source>
        <dbReference type="ARBA" id="ARBA00026100"/>
    </source>
</evidence>
<dbReference type="OrthoDB" id="9762795at2"/>
<dbReference type="Gene3D" id="1.20.1050.40">
    <property type="entry name" value="Endopeptidase. Chain P, domain 1"/>
    <property type="match status" value="1"/>
</dbReference>
<dbReference type="Pfam" id="PF19310">
    <property type="entry name" value="TOP_N"/>
    <property type="match status" value="1"/>
</dbReference>
<keyword evidence="5 9" id="KW-0862">Zinc</keyword>
<evidence type="ECO:0000256" key="6">
    <source>
        <dbReference type="ARBA" id="ARBA00023049"/>
    </source>
</evidence>
<dbReference type="InterPro" id="IPR001567">
    <property type="entry name" value="Pept_M3A_M3B_dom"/>
</dbReference>
<dbReference type="InterPro" id="IPR034005">
    <property type="entry name" value="M3A_DCP"/>
</dbReference>
<keyword evidence="3 9" id="KW-0479">Metal-binding</keyword>
<feature type="coiled-coil region" evidence="10">
    <location>
        <begin position="100"/>
        <end position="157"/>
    </location>
</feature>
<dbReference type="GO" id="GO:0006508">
    <property type="term" value="P:proteolysis"/>
    <property type="evidence" value="ECO:0007669"/>
    <property type="project" value="UniProtKB-KW"/>
</dbReference>
<evidence type="ECO:0000313" key="14">
    <source>
        <dbReference type="Proteomes" id="UP000280842"/>
    </source>
</evidence>
<dbReference type="GO" id="GO:0046872">
    <property type="term" value="F:metal ion binding"/>
    <property type="evidence" value="ECO:0007669"/>
    <property type="project" value="UniProtKB-UniRule"/>
</dbReference>
<dbReference type="RefSeq" id="WP_121923399.1">
    <property type="nucleotide sequence ID" value="NZ_REFO01000013.1"/>
</dbReference>